<dbReference type="SUPFAM" id="SSF74653">
    <property type="entry name" value="TolA/TonB C-terminal domain"/>
    <property type="match status" value="1"/>
</dbReference>
<dbReference type="Pfam" id="PF13103">
    <property type="entry name" value="TonB_2"/>
    <property type="match status" value="1"/>
</dbReference>
<evidence type="ECO:0000256" key="1">
    <source>
        <dbReference type="ARBA" id="ARBA00004167"/>
    </source>
</evidence>
<evidence type="ECO:0000256" key="4">
    <source>
        <dbReference type="ARBA" id="ARBA00023136"/>
    </source>
</evidence>
<evidence type="ECO:0000256" key="3">
    <source>
        <dbReference type="ARBA" id="ARBA00022989"/>
    </source>
</evidence>
<dbReference type="Proteomes" id="UP000217780">
    <property type="component" value="Unassembled WGS sequence"/>
</dbReference>
<accession>A0A2A2T1Q7</accession>
<dbReference type="PANTHER" id="PTHR38758:SF1">
    <property type="entry name" value="PROTEIN, PUTATIVE-RELATED"/>
    <property type="match status" value="1"/>
</dbReference>
<feature type="compositionally biased region" description="Basic and acidic residues" evidence="5">
    <location>
        <begin position="110"/>
        <end position="251"/>
    </location>
</feature>
<name>A0A2A2T1Q7_9BURK</name>
<evidence type="ECO:0000256" key="5">
    <source>
        <dbReference type="SAM" id="MobiDB-lite"/>
    </source>
</evidence>
<feature type="compositionally biased region" description="Gly residues" evidence="5">
    <location>
        <begin position="257"/>
        <end position="266"/>
    </location>
</feature>
<feature type="compositionally biased region" description="Pro residues" evidence="5">
    <location>
        <begin position="79"/>
        <end position="104"/>
    </location>
</feature>
<dbReference type="Gene3D" id="3.30.1150.10">
    <property type="match status" value="1"/>
</dbReference>
<dbReference type="PANTHER" id="PTHR38758">
    <property type="entry name" value="PUTATIVE-RELATED"/>
    <property type="match status" value="1"/>
</dbReference>
<comment type="subcellular location">
    <subcellularLocation>
        <location evidence="1">Membrane</location>
        <topology evidence="1">Single-pass membrane protein</topology>
    </subcellularLocation>
</comment>
<evidence type="ECO:0000256" key="6">
    <source>
        <dbReference type="SAM" id="Phobius"/>
    </source>
</evidence>
<dbReference type="InterPro" id="IPR014161">
    <property type="entry name" value="Tol-Pal_TolA"/>
</dbReference>
<evidence type="ECO:0000313" key="7">
    <source>
        <dbReference type="EMBL" id="PAX15462.1"/>
    </source>
</evidence>
<proteinExistence type="predicted"/>
<gene>
    <name evidence="7" type="primary">tolA</name>
    <name evidence="7" type="ORF">CLI92_13860</name>
</gene>
<dbReference type="GO" id="GO:0016020">
    <property type="term" value="C:membrane"/>
    <property type="evidence" value="ECO:0007669"/>
    <property type="project" value="UniProtKB-SubCell"/>
</dbReference>
<protein>
    <submittedName>
        <fullName evidence="7">Protein TolA</fullName>
    </submittedName>
</protein>
<dbReference type="EMBL" id="NTBI01000017">
    <property type="protein sequence ID" value="PAX15462.1"/>
    <property type="molecule type" value="Genomic_DNA"/>
</dbReference>
<feature type="transmembrane region" description="Helical" evidence="6">
    <location>
        <begin position="20"/>
        <end position="41"/>
    </location>
</feature>
<feature type="region of interest" description="Disordered" evidence="5">
    <location>
        <begin position="61"/>
        <end position="280"/>
    </location>
</feature>
<evidence type="ECO:0000313" key="8">
    <source>
        <dbReference type="Proteomes" id="UP000217780"/>
    </source>
</evidence>
<reference evidence="7 8" key="1">
    <citation type="submission" date="2017-08" db="EMBL/GenBank/DDBJ databases">
        <title>WGS of Clinical strains of the CDC Group NO-1 linked to zoonotic infections in humans.</title>
        <authorList>
            <person name="Bernier A.-M."/>
            <person name="Bernard K."/>
        </authorList>
    </citation>
    <scope>NUCLEOTIDE SEQUENCE [LARGE SCALE GENOMIC DNA]</scope>
    <source>
        <strain evidence="7 8">NML91-0035</strain>
    </source>
</reference>
<evidence type="ECO:0000256" key="2">
    <source>
        <dbReference type="ARBA" id="ARBA00022692"/>
    </source>
</evidence>
<dbReference type="InterPro" id="IPR006260">
    <property type="entry name" value="TonB/TolA_C"/>
</dbReference>
<dbReference type="NCBIfam" id="TIGR01352">
    <property type="entry name" value="tonB_Cterm"/>
    <property type="match status" value="1"/>
</dbReference>
<sequence length="361" mass="39290">MPLTPPPLHHVPLTPPQPPLRLRAVAWAALVHAGLIGALILGANWKRPADNSVMAEVWSSLPQEAAPSAAQAEPEPEPEPAPPPPPPPPPEPEPEPAPPPPAPDPQIVLEQERKKREEERRQREREAALKKQQEEQARKKAQEEAERKKKLEQEAARKKAEQEAALKKKQEEEAAKKKAQQEAERKKKLEEQEAAKKKAQEEAAKKKAQEEAERKKKQEQEAAAKKKADEAARKAKEAADSEARRAAELRRMQGLLDGAGGTGGRGTAAQSSGPSAGWGGQVRAKVRPLINFPAAISGNPATEVEVRMDASGRITGKRIVKSSGNPGWDQAVLRALDKAQSLPKDNGRVHSPVTLVFTPND</sequence>
<dbReference type="RefSeq" id="WP_095542716.1">
    <property type="nucleotide sequence ID" value="NZ_NTBI01000017.1"/>
</dbReference>
<organism evidence="7 8">
    <name type="scientific">Vandammella animalimorsus</name>
    <dbReference type="NCBI Taxonomy" id="2029117"/>
    <lineage>
        <taxon>Bacteria</taxon>
        <taxon>Pseudomonadati</taxon>
        <taxon>Pseudomonadota</taxon>
        <taxon>Betaproteobacteria</taxon>
        <taxon>Burkholderiales</taxon>
        <taxon>Comamonadaceae</taxon>
        <taxon>Vandammella</taxon>
    </lineage>
</organism>
<keyword evidence="2 6" id="KW-0812">Transmembrane</keyword>
<dbReference type="AlphaFoldDB" id="A0A2A2T1Q7"/>
<dbReference type="NCBIfam" id="TIGR02794">
    <property type="entry name" value="tolA_full"/>
    <property type="match status" value="1"/>
</dbReference>
<comment type="caution">
    <text evidence="7">The sequence shown here is derived from an EMBL/GenBank/DDBJ whole genome shotgun (WGS) entry which is preliminary data.</text>
</comment>
<dbReference type="GO" id="GO:0019534">
    <property type="term" value="F:toxin transmembrane transporter activity"/>
    <property type="evidence" value="ECO:0007669"/>
    <property type="project" value="InterPro"/>
</dbReference>
<keyword evidence="4 6" id="KW-0472">Membrane</keyword>
<dbReference type="GO" id="GO:0043213">
    <property type="term" value="P:bacteriocin transport"/>
    <property type="evidence" value="ECO:0007669"/>
    <property type="project" value="InterPro"/>
</dbReference>
<feature type="compositionally biased region" description="Low complexity" evidence="5">
    <location>
        <begin position="62"/>
        <end position="73"/>
    </location>
</feature>
<keyword evidence="3 6" id="KW-1133">Transmembrane helix</keyword>